<comment type="caution">
    <text evidence="1">The sequence shown here is derived from an EMBL/GenBank/DDBJ whole genome shotgun (WGS) entry which is preliminary data.</text>
</comment>
<evidence type="ECO:0000313" key="1">
    <source>
        <dbReference type="EMBL" id="KWV47773.1"/>
    </source>
</evidence>
<sequence length="149" mass="16984">MADESENHGSLPTAANDVADNLVALMSRDLVFVMRFLGESQNLMQGHFQRFILEELSLAEITPETHPMIHAFAERHAILLRDFVFSGVSLSKQLRVEEVERLTNDPMIRVDVWDQLRSHIDMAKQQFRKQLPDFPAALETWRAPGGTAQ</sequence>
<name>A0A109JF66_9HYPH</name>
<organism evidence="1 2">
    <name type="scientific">Rhizobium altiplani</name>
    <dbReference type="NCBI Taxonomy" id="1864509"/>
    <lineage>
        <taxon>Bacteria</taxon>
        <taxon>Pseudomonadati</taxon>
        <taxon>Pseudomonadota</taxon>
        <taxon>Alphaproteobacteria</taxon>
        <taxon>Hyphomicrobiales</taxon>
        <taxon>Rhizobiaceae</taxon>
        <taxon>Rhizobium/Agrobacterium group</taxon>
        <taxon>Rhizobium</taxon>
    </lineage>
</organism>
<dbReference type="AlphaFoldDB" id="A0A109JF66"/>
<dbReference type="EMBL" id="LNCD01000103">
    <property type="protein sequence ID" value="KWV47773.1"/>
    <property type="molecule type" value="Genomic_DNA"/>
</dbReference>
<protein>
    <submittedName>
        <fullName evidence="1">Uncharacterized protein</fullName>
    </submittedName>
</protein>
<proteinExistence type="predicted"/>
<gene>
    <name evidence="1" type="ORF">AS026_13190</name>
</gene>
<reference evidence="1 2" key="1">
    <citation type="submission" date="2015-11" db="EMBL/GenBank/DDBJ databases">
        <title>Draft Genome Sequence of the Strain BR 10423 (Rhizobium sp.) isolated from nodules of Mimosa pudica.</title>
        <authorList>
            <person name="Barauna A.C."/>
            <person name="Zilli J.E."/>
            <person name="Simoes-Araujo J.L."/>
            <person name="Reis V.M."/>
            <person name="James E.K."/>
            <person name="Reis F.B.Jr."/>
            <person name="Rouws L.F."/>
            <person name="Passos S.R."/>
            <person name="Gois S.R."/>
        </authorList>
    </citation>
    <scope>NUCLEOTIDE SEQUENCE [LARGE SCALE GENOMIC DNA]</scope>
    <source>
        <strain evidence="1 2">BR10423</strain>
    </source>
</reference>
<keyword evidence="2" id="KW-1185">Reference proteome</keyword>
<accession>A0A109JF66</accession>
<dbReference type="Proteomes" id="UP000068164">
    <property type="component" value="Unassembled WGS sequence"/>
</dbReference>
<evidence type="ECO:0000313" key="2">
    <source>
        <dbReference type="Proteomes" id="UP000068164"/>
    </source>
</evidence>
<dbReference type="OrthoDB" id="8226983at2"/>